<protein>
    <submittedName>
        <fullName evidence="6">Carboxylase</fullName>
    </submittedName>
</protein>
<dbReference type="GO" id="GO:0046872">
    <property type="term" value="F:metal ion binding"/>
    <property type="evidence" value="ECO:0007669"/>
    <property type="project" value="InterPro"/>
</dbReference>
<dbReference type="PANTHER" id="PTHR43585">
    <property type="entry name" value="FUMIPYRROLE BIOSYNTHESIS PROTEIN C"/>
    <property type="match status" value="1"/>
</dbReference>
<evidence type="ECO:0000256" key="1">
    <source>
        <dbReference type="ARBA" id="ARBA00022598"/>
    </source>
</evidence>
<dbReference type="Proteomes" id="UP000636960">
    <property type="component" value="Unassembled WGS sequence"/>
</dbReference>
<dbReference type="GO" id="GO:0016874">
    <property type="term" value="F:ligase activity"/>
    <property type="evidence" value="ECO:0007669"/>
    <property type="project" value="UniProtKB-KW"/>
</dbReference>
<dbReference type="PANTHER" id="PTHR43585:SF2">
    <property type="entry name" value="ATP-GRASP ENZYME FSQD"/>
    <property type="match status" value="1"/>
</dbReference>
<evidence type="ECO:0000256" key="2">
    <source>
        <dbReference type="ARBA" id="ARBA00022741"/>
    </source>
</evidence>
<organism evidence="6 7">
    <name type="scientific">Paractinoplanes rishiriensis</name>
    <dbReference type="NCBI Taxonomy" id="1050105"/>
    <lineage>
        <taxon>Bacteria</taxon>
        <taxon>Bacillati</taxon>
        <taxon>Actinomycetota</taxon>
        <taxon>Actinomycetes</taxon>
        <taxon>Micromonosporales</taxon>
        <taxon>Micromonosporaceae</taxon>
        <taxon>Paractinoplanes</taxon>
    </lineage>
</organism>
<feature type="domain" description="ATP-grasp" evidence="5">
    <location>
        <begin position="109"/>
        <end position="307"/>
    </location>
</feature>
<evidence type="ECO:0000256" key="3">
    <source>
        <dbReference type="ARBA" id="ARBA00022840"/>
    </source>
</evidence>
<keyword evidence="7" id="KW-1185">Reference proteome</keyword>
<dbReference type="PROSITE" id="PS50975">
    <property type="entry name" value="ATP_GRASP"/>
    <property type="match status" value="1"/>
</dbReference>
<dbReference type="InterPro" id="IPR040570">
    <property type="entry name" value="LAL_C2"/>
</dbReference>
<dbReference type="Pfam" id="PF18603">
    <property type="entry name" value="LAL_C2"/>
    <property type="match status" value="1"/>
</dbReference>
<reference evidence="6" key="1">
    <citation type="submission" date="2021-01" db="EMBL/GenBank/DDBJ databases">
        <title>Whole genome shotgun sequence of Actinoplanes rishiriensis NBRC 108556.</title>
        <authorList>
            <person name="Komaki H."/>
            <person name="Tamura T."/>
        </authorList>
    </citation>
    <scope>NUCLEOTIDE SEQUENCE</scope>
    <source>
        <strain evidence="6">NBRC 108556</strain>
    </source>
</reference>
<dbReference type="InterPro" id="IPR011761">
    <property type="entry name" value="ATP-grasp"/>
</dbReference>
<dbReference type="EMBL" id="BOMV01000097">
    <property type="protein sequence ID" value="GIF01028.1"/>
    <property type="molecule type" value="Genomic_DNA"/>
</dbReference>
<evidence type="ECO:0000259" key="5">
    <source>
        <dbReference type="PROSITE" id="PS50975"/>
    </source>
</evidence>
<evidence type="ECO:0000313" key="7">
    <source>
        <dbReference type="Proteomes" id="UP000636960"/>
    </source>
</evidence>
<dbReference type="GO" id="GO:0005524">
    <property type="term" value="F:ATP binding"/>
    <property type="evidence" value="ECO:0007669"/>
    <property type="project" value="UniProtKB-UniRule"/>
</dbReference>
<dbReference type="Gene3D" id="3.30.470.20">
    <property type="entry name" value="ATP-grasp fold, B domain"/>
    <property type="match status" value="1"/>
</dbReference>
<dbReference type="InterPro" id="IPR052032">
    <property type="entry name" value="ATP-dep_AA_Ligase"/>
</dbReference>
<name>A0A919K7Y8_9ACTN</name>
<comment type="caution">
    <text evidence="6">The sequence shown here is derived from an EMBL/GenBank/DDBJ whole genome shotgun (WGS) entry which is preliminary data.</text>
</comment>
<proteinExistence type="predicted"/>
<sequence length="421" mass="44472">MAVTAEPRLGVVFDEGAATIQDVVAATRGLAEPVFLAPDTPFNRTMAPMLGALGAVDADIRSARAAGLAGVLTYSETQLTLTCRLATELGLPFHRPRTVEQLTSKLAQRRSLAAAGVETVRVARIDRVGDWPAAVAQVGLPLVLKPCRGQSSAHTHLIEDTRAGERLVRLILAESPPGTVLLAEEFLAGLDCAPLGDYVSVESVVQDGHPVHIAVTGKLPLARPFRETGQFWPAALTKSNQDAVRARTSAAIRALGVRDGVTHTELKLTAGGPRLIEVNGRLGGNINELSLRAGGPDLARAAASIALSRPVVVAPHTPDRVHFQLTHPAPDRVGELVRVTGVERVRAHPAVRRYVPRMRPGDRLTGAVATRNVDLICGDAATVPEMVTAVAELAALSGYVFDTPDGRVTLTGAQLAQWLPG</sequence>
<dbReference type="AlphaFoldDB" id="A0A919K7Y8"/>
<keyword evidence="1" id="KW-0436">Ligase</keyword>
<dbReference type="SUPFAM" id="SSF56059">
    <property type="entry name" value="Glutathione synthetase ATP-binding domain-like"/>
    <property type="match status" value="1"/>
</dbReference>
<accession>A0A919K7Y8</accession>
<evidence type="ECO:0000313" key="6">
    <source>
        <dbReference type="EMBL" id="GIF01028.1"/>
    </source>
</evidence>
<keyword evidence="2 4" id="KW-0547">Nucleotide-binding</keyword>
<keyword evidence="3 4" id="KW-0067">ATP-binding</keyword>
<dbReference type="Pfam" id="PF13535">
    <property type="entry name" value="ATP-grasp_4"/>
    <property type="match status" value="1"/>
</dbReference>
<evidence type="ECO:0000256" key="4">
    <source>
        <dbReference type="PROSITE-ProRule" id="PRU00409"/>
    </source>
</evidence>
<gene>
    <name evidence="6" type="ORF">Ari01nite_84920</name>
</gene>